<feature type="domain" description="Reductase C-terminal" evidence="6">
    <location>
        <begin position="329"/>
        <end position="412"/>
    </location>
</feature>
<organism evidence="7 8">
    <name type="scientific">Mesorhizobium kowhaii</name>
    <dbReference type="NCBI Taxonomy" id="1300272"/>
    <lineage>
        <taxon>Bacteria</taxon>
        <taxon>Pseudomonadati</taxon>
        <taxon>Pseudomonadota</taxon>
        <taxon>Alphaproteobacteria</taxon>
        <taxon>Hyphomicrobiales</taxon>
        <taxon>Phyllobacteriaceae</taxon>
        <taxon>Mesorhizobium</taxon>
    </lineage>
</organism>
<dbReference type="Gene3D" id="3.50.50.60">
    <property type="entry name" value="FAD/NAD(P)-binding domain"/>
    <property type="match status" value="2"/>
</dbReference>
<dbReference type="PRINTS" id="PR00411">
    <property type="entry name" value="PNDRDTASEI"/>
</dbReference>
<keyword evidence="2" id="KW-0285">Flavoprotein</keyword>
<evidence type="ECO:0000313" key="7">
    <source>
        <dbReference type="EMBL" id="PZV38803.1"/>
    </source>
</evidence>
<keyword evidence="8" id="KW-1185">Reference proteome</keyword>
<dbReference type="SUPFAM" id="SSF55424">
    <property type="entry name" value="FAD/NAD-linked reductases, dimerisation (C-terminal) domain"/>
    <property type="match status" value="1"/>
</dbReference>
<dbReference type="PANTHER" id="PTHR43557">
    <property type="entry name" value="APOPTOSIS-INDUCING FACTOR 1"/>
    <property type="match status" value="1"/>
</dbReference>
<dbReference type="Proteomes" id="UP000248616">
    <property type="component" value="Unassembled WGS sequence"/>
</dbReference>
<comment type="cofactor">
    <cofactor evidence="1">
        <name>FAD</name>
        <dbReference type="ChEBI" id="CHEBI:57692"/>
    </cofactor>
</comment>
<evidence type="ECO:0000256" key="2">
    <source>
        <dbReference type="ARBA" id="ARBA00022630"/>
    </source>
</evidence>
<keyword evidence="4" id="KW-0560">Oxidoreductase</keyword>
<reference evidence="8" key="1">
    <citation type="submission" date="2017-03" db="EMBL/GenBank/DDBJ databases">
        <authorList>
            <person name="Safronova V.I."/>
            <person name="Sazanova A.L."/>
            <person name="Chirak E.R."/>
        </authorList>
    </citation>
    <scope>NUCLEOTIDE SEQUENCE [LARGE SCALE GENOMIC DNA]</scope>
    <source>
        <strain evidence="8">Ach-343</strain>
    </source>
</reference>
<evidence type="ECO:0000256" key="3">
    <source>
        <dbReference type="ARBA" id="ARBA00022827"/>
    </source>
</evidence>
<dbReference type="Pfam" id="PF07992">
    <property type="entry name" value="Pyr_redox_2"/>
    <property type="match status" value="1"/>
</dbReference>
<proteinExistence type="predicted"/>
<sequence>MSNTDPQYFDVIIVGSGHAGAQAAIALRHHGFQGSIALVGEESHPPYERPPLSKEYLAGKKSFERILLRPVSFWLDREIQLLSNTRIDQVDSVAKVIVSSRGERFHYGQLIWAAGGRARALSSPGGQDVEPLFVRTRNDVDHLLAQLSAVSSALIIGGGYIGLETAAALNKLGKQVTVLEAANRLLARVGGETLSDFYAKAHRSHGVDIRLGCTIERAGRTDDGRVFTQLASGEVIAADILIVGIGIDASVEPLRQAGAAATAAGVRVDEHCRTSLADVFAIGDCAVHRNRFAQDREIRLESVQNANDMAVVAAKAIIGTPEPYRALPWFWSNQFDIRLQTVGISSGFDQEIVRGDPESGRFSIIYLHDGQVIALDCVNMVRDYVQGGALVLAGARPNPSQIADSSIALATLA</sequence>
<dbReference type="InterPro" id="IPR028202">
    <property type="entry name" value="Reductase_C"/>
</dbReference>
<name>A0A2W7CQE3_9HYPH</name>
<dbReference type="PRINTS" id="PR00368">
    <property type="entry name" value="FADPNR"/>
</dbReference>
<accession>A0A2W7CQE3</accession>
<dbReference type="Gene3D" id="3.30.390.30">
    <property type="match status" value="1"/>
</dbReference>
<feature type="domain" description="FAD/NAD(P)-binding" evidence="5">
    <location>
        <begin position="9"/>
        <end position="309"/>
    </location>
</feature>
<dbReference type="AlphaFoldDB" id="A0A2W7CQE3"/>
<keyword evidence="3" id="KW-0274">FAD</keyword>
<dbReference type="Pfam" id="PF14759">
    <property type="entry name" value="Reductase_C"/>
    <property type="match status" value="1"/>
</dbReference>
<dbReference type="OrthoDB" id="7809559at2"/>
<dbReference type="PANTHER" id="PTHR43557:SF2">
    <property type="entry name" value="RIESKE DOMAIN-CONTAINING PROTEIN-RELATED"/>
    <property type="match status" value="1"/>
</dbReference>
<evidence type="ECO:0000313" key="8">
    <source>
        <dbReference type="Proteomes" id="UP000248616"/>
    </source>
</evidence>
<comment type="caution">
    <text evidence="7">The sequence shown here is derived from an EMBL/GenBank/DDBJ whole genome shotgun (WGS) entry which is preliminary data.</text>
</comment>
<dbReference type="SUPFAM" id="SSF51905">
    <property type="entry name" value="FAD/NAD(P)-binding domain"/>
    <property type="match status" value="1"/>
</dbReference>
<dbReference type="InterPro" id="IPR016156">
    <property type="entry name" value="FAD/NAD-linked_Rdtase_dimer_sf"/>
</dbReference>
<dbReference type="EMBL" id="MZXV01000017">
    <property type="protein sequence ID" value="PZV38803.1"/>
    <property type="molecule type" value="Genomic_DNA"/>
</dbReference>
<dbReference type="GO" id="GO:0016651">
    <property type="term" value="F:oxidoreductase activity, acting on NAD(P)H"/>
    <property type="evidence" value="ECO:0007669"/>
    <property type="project" value="TreeGrafter"/>
</dbReference>
<evidence type="ECO:0000259" key="5">
    <source>
        <dbReference type="Pfam" id="PF07992"/>
    </source>
</evidence>
<dbReference type="InterPro" id="IPR023753">
    <property type="entry name" value="FAD/NAD-binding_dom"/>
</dbReference>
<evidence type="ECO:0000256" key="1">
    <source>
        <dbReference type="ARBA" id="ARBA00001974"/>
    </source>
</evidence>
<evidence type="ECO:0000259" key="6">
    <source>
        <dbReference type="Pfam" id="PF14759"/>
    </source>
</evidence>
<dbReference type="RefSeq" id="WP_111543919.1">
    <property type="nucleotide sequence ID" value="NZ_MZXV01000017.1"/>
</dbReference>
<dbReference type="InterPro" id="IPR050446">
    <property type="entry name" value="FAD-oxidoreductase/Apoptosis"/>
</dbReference>
<dbReference type="GO" id="GO:0005737">
    <property type="term" value="C:cytoplasm"/>
    <property type="evidence" value="ECO:0007669"/>
    <property type="project" value="TreeGrafter"/>
</dbReference>
<gene>
    <name evidence="7" type="ORF">B5V02_09110</name>
</gene>
<protein>
    <submittedName>
        <fullName evidence="7">Pyridine nucleotide-disulfide oxidoreductase</fullName>
    </submittedName>
</protein>
<evidence type="ECO:0000256" key="4">
    <source>
        <dbReference type="ARBA" id="ARBA00023002"/>
    </source>
</evidence>
<dbReference type="InterPro" id="IPR036188">
    <property type="entry name" value="FAD/NAD-bd_sf"/>
</dbReference>